<dbReference type="OrthoDB" id="536948at2759"/>
<comment type="caution">
    <text evidence="5">Lacks conserved residue(s) required for the propagation of feature annotation.</text>
</comment>
<dbReference type="InterPro" id="IPR036772">
    <property type="entry name" value="SRCR-like_dom_sf"/>
</dbReference>
<evidence type="ECO:0000256" key="1">
    <source>
        <dbReference type="ARBA" id="ARBA00022729"/>
    </source>
</evidence>
<evidence type="ECO:0000256" key="2">
    <source>
        <dbReference type="ARBA" id="ARBA00022737"/>
    </source>
</evidence>
<proteinExistence type="predicted"/>
<evidence type="ECO:0000313" key="7">
    <source>
        <dbReference type="EMBL" id="VDN17187.1"/>
    </source>
</evidence>
<evidence type="ECO:0000256" key="5">
    <source>
        <dbReference type="PROSITE-ProRule" id="PRU00196"/>
    </source>
</evidence>
<reference evidence="7 8" key="2">
    <citation type="submission" date="2018-11" db="EMBL/GenBank/DDBJ databases">
        <authorList>
            <consortium name="Pathogen Informatics"/>
        </authorList>
    </citation>
    <scope>NUCLEOTIDE SEQUENCE [LARGE SCALE GENOMIC DNA]</scope>
</reference>
<evidence type="ECO:0000256" key="4">
    <source>
        <dbReference type="ARBA" id="ARBA00023180"/>
    </source>
</evidence>
<evidence type="ECO:0000313" key="8">
    <source>
        <dbReference type="Proteomes" id="UP000271098"/>
    </source>
</evidence>
<organism evidence="9">
    <name type="scientific">Gongylonema pulchrum</name>
    <dbReference type="NCBI Taxonomy" id="637853"/>
    <lineage>
        <taxon>Eukaryota</taxon>
        <taxon>Metazoa</taxon>
        <taxon>Ecdysozoa</taxon>
        <taxon>Nematoda</taxon>
        <taxon>Chromadorea</taxon>
        <taxon>Rhabditida</taxon>
        <taxon>Spirurina</taxon>
        <taxon>Spiruromorpha</taxon>
        <taxon>Spiruroidea</taxon>
        <taxon>Gongylonematidae</taxon>
        <taxon>Gongylonema</taxon>
    </lineage>
</organism>
<gene>
    <name evidence="7" type="ORF">GPUH_LOCUS10249</name>
</gene>
<dbReference type="EMBL" id="UYRT01077898">
    <property type="protein sequence ID" value="VDN17187.1"/>
    <property type="molecule type" value="Genomic_DNA"/>
</dbReference>
<dbReference type="PANTHER" id="PTHR47653:SF1">
    <property type="entry name" value="DELETED IN MALIGNANT BRAIN TUMORS 1 PROTEIN"/>
    <property type="match status" value="1"/>
</dbReference>
<name>A0A183DNF8_9BILA</name>
<keyword evidence="4" id="KW-0325">Glycoprotein</keyword>
<keyword evidence="8" id="KW-1185">Reference proteome</keyword>
<dbReference type="InterPro" id="IPR001190">
    <property type="entry name" value="SRCR"/>
</dbReference>
<dbReference type="AlphaFoldDB" id="A0A183DNF8"/>
<dbReference type="GO" id="GO:0045217">
    <property type="term" value="P:cell-cell junction maintenance"/>
    <property type="evidence" value="ECO:0007669"/>
    <property type="project" value="TreeGrafter"/>
</dbReference>
<dbReference type="Proteomes" id="UP000271098">
    <property type="component" value="Unassembled WGS sequence"/>
</dbReference>
<feature type="domain" description="SRCR" evidence="6">
    <location>
        <begin position="96"/>
        <end position="126"/>
    </location>
</feature>
<keyword evidence="2" id="KW-0677">Repeat</keyword>
<sequence>MNPYNEMYQLFSPDALGIYSNNVTLYFRNSPYRVQSDLTVEMGALLTVETGVQLYFDPGTGIKVNGGIWAVGNEFARIQMLPYQQTSNYDRKMPTFRLIDGPSVRQGRLQAKFRGRWRSVCTKLTK</sequence>
<protein>
    <submittedName>
        <fullName evidence="9">SRCR domain-containing protein</fullName>
    </submittedName>
</protein>
<dbReference type="InterPro" id="IPR053243">
    <property type="entry name" value="SJ_maturation_regulator"/>
</dbReference>
<dbReference type="PROSITE" id="PS50287">
    <property type="entry name" value="SRCR_2"/>
    <property type="match status" value="1"/>
</dbReference>
<dbReference type="WBParaSite" id="GPUH_0001026201-mRNA-1">
    <property type="protein sequence ID" value="GPUH_0001026201-mRNA-1"/>
    <property type="gene ID" value="GPUH_0001026201"/>
</dbReference>
<keyword evidence="1" id="KW-0732">Signal</keyword>
<evidence type="ECO:0000259" key="6">
    <source>
        <dbReference type="PROSITE" id="PS50287"/>
    </source>
</evidence>
<dbReference type="SUPFAM" id="SSF56487">
    <property type="entry name" value="SRCR-like"/>
    <property type="match status" value="1"/>
</dbReference>
<reference evidence="9" key="1">
    <citation type="submission" date="2016-06" db="UniProtKB">
        <authorList>
            <consortium name="WormBaseParasite"/>
        </authorList>
    </citation>
    <scope>IDENTIFICATION</scope>
</reference>
<accession>A0A183DNF8</accession>
<evidence type="ECO:0000256" key="3">
    <source>
        <dbReference type="ARBA" id="ARBA00023157"/>
    </source>
</evidence>
<dbReference type="GO" id="GO:0016020">
    <property type="term" value="C:membrane"/>
    <property type="evidence" value="ECO:0007669"/>
    <property type="project" value="InterPro"/>
</dbReference>
<evidence type="ECO:0000313" key="9">
    <source>
        <dbReference type="WBParaSite" id="GPUH_0001026201-mRNA-1"/>
    </source>
</evidence>
<keyword evidence="3" id="KW-1015">Disulfide bond</keyword>
<dbReference type="PANTHER" id="PTHR47653">
    <property type="entry name" value="PROTEIN BARK BEETLE"/>
    <property type="match status" value="1"/>
</dbReference>